<dbReference type="GO" id="GO:0061665">
    <property type="term" value="F:SUMO ligase activity"/>
    <property type="evidence" value="ECO:0007669"/>
    <property type="project" value="TreeGrafter"/>
</dbReference>
<feature type="compositionally biased region" description="Polar residues" evidence="5">
    <location>
        <begin position="653"/>
        <end position="682"/>
    </location>
</feature>
<gene>
    <name evidence="7" type="ORF">Daesc_007829</name>
</gene>
<feature type="region of interest" description="Disordered" evidence="5">
    <location>
        <begin position="637"/>
        <end position="691"/>
    </location>
</feature>
<dbReference type="Proteomes" id="UP001369815">
    <property type="component" value="Unassembled WGS sequence"/>
</dbReference>
<accession>A0AAX6MF22</accession>
<dbReference type="InterPro" id="IPR004181">
    <property type="entry name" value="Znf_MIZ"/>
</dbReference>
<evidence type="ECO:0000256" key="3">
    <source>
        <dbReference type="ARBA" id="ARBA00022833"/>
    </source>
</evidence>
<feature type="compositionally biased region" description="Acidic residues" evidence="5">
    <location>
        <begin position="1071"/>
        <end position="1084"/>
    </location>
</feature>
<organism evidence="7 8">
    <name type="scientific">Daldinia eschscholtzii</name>
    <dbReference type="NCBI Taxonomy" id="292717"/>
    <lineage>
        <taxon>Eukaryota</taxon>
        <taxon>Fungi</taxon>
        <taxon>Dikarya</taxon>
        <taxon>Ascomycota</taxon>
        <taxon>Pezizomycotina</taxon>
        <taxon>Sordariomycetes</taxon>
        <taxon>Xylariomycetidae</taxon>
        <taxon>Xylariales</taxon>
        <taxon>Hypoxylaceae</taxon>
        <taxon>Daldinia</taxon>
    </lineage>
</organism>
<feature type="compositionally biased region" description="Polar residues" evidence="5">
    <location>
        <begin position="114"/>
        <end position="133"/>
    </location>
</feature>
<dbReference type="Gene3D" id="3.30.40.10">
    <property type="entry name" value="Zinc/RING finger domain, C3HC4 (zinc finger)"/>
    <property type="match status" value="1"/>
</dbReference>
<dbReference type="AlphaFoldDB" id="A0AAX6MF22"/>
<keyword evidence="3" id="KW-0862">Zinc</keyword>
<protein>
    <recommendedName>
        <fullName evidence="6">SP-RING-type domain-containing protein</fullName>
    </recommendedName>
</protein>
<evidence type="ECO:0000259" key="6">
    <source>
        <dbReference type="PROSITE" id="PS51044"/>
    </source>
</evidence>
<evidence type="ECO:0000256" key="1">
    <source>
        <dbReference type="ARBA" id="ARBA00022723"/>
    </source>
</evidence>
<evidence type="ECO:0000313" key="8">
    <source>
        <dbReference type="Proteomes" id="UP001369815"/>
    </source>
</evidence>
<dbReference type="EMBL" id="JBANMG010000007">
    <property type="protein sequence ID" value="KAK6951298.1"/>
    <property type="molecule type" value="Genomic_DNA"/>
</dbReference>
<evidence type="ECO:0000256" key="4">
    <source>
        <dbReference type="PROSITE-ProRule" id="PRU00452"/>
    </source>
</evidence>
<evidence type="ECO:0000256" key="2">
    <source>
        <dbReference type="ARBA" id="ARBA00022771"/>
    </source>
</evidence>
<keyword evidence="2 4" id="KW-0863">Zinc-finger</keyword>
<dbReference type="PANTHER" id="PTHR10782:SF4">
    <property type="entry name" value="TONALLI, ISOFORM E"/>
    <property type="match status" value="1"/>
</dbReference>
<dbReference type="PANTHER" id="PTHR10782">
    <property type="entry name" value="ZINC FINGER MIZ DOMAIN-CONTAINING PROTEIN"/>
    <property type="match status" value="1"/>
</dbReference>
<sequence>MAPTGGQRSGPDNRTGSNVNSNISSDRQVAASNSTLNAWVGRRQPSWLTNAKPVKPSPRPPQPSKQQPITTETVRPIVETTQPVSVSIPVSNTPETTTAPPRQPRRPQHPSELLPSQTQTRIQQPQTSTSTARTVLPSPAPSDEPSPGATKPQSVPAVVGPRLSLDTALDEQKVQSRVPTPRLQTILQQNRDISISPRASTPANMSINTPPTPSLPPNLAPSEHLENPPAKRPRLGNRVQAHELCKNGGRNPGEMDKGLSNLEMVLKSNTKLNPDHINFLAEFPAPLNELLSKDRYRTTLGEVLDFLRCMALNWHRVLTDHRVKGYPFLLGELLDEFLLYSPILQGIMFRASRRSMGAGDGPAAKHMEMLFKSDQDYHHNNPDDFASRPRPTRYLAHNEYLISKYRSILTSAYEWQGHLRSQHSPLANSPGIQQPNQYSHLNLQMGPYTNSHFIPHTSPQMSGQMTPQVIPQGNLQVNPQTGLQMNSQLSRQVDHRVGSPTGYLMHPQMRQNFQQGPNYPPQATDSFVQNTTPAMVPPSYILSSTPGTANNAMAISPLQPNPNYQRMNTPIQSSLLGQMHHQVGGRLSQRDSYMALASPRPTPASAGAHGGQPYEAHVIGQRSQSLHRFVSQAGLHHPGCPSPGNEIPGYGNFNRTSSAPMTPQPGYSPNQLQVPNYPQSLPSPMLQHKTPPTGLDRLIPAPGVVIDRRDCPYTQYDRNSMMMSLHQVQLRSPKRMPREQDPEKLGRYYQAVKDFSLLPVAIPPQSHLQIFDFDIPEHQFLQMVKEETKPGEHLPVSLFSSGSLRLRLRCCYMKKTHVPSIDAWVTTETTWPPHIFLELNNHALGIPRRSHYSKDIPIEASPAAVANKNVLKVSVPKMSENRELKPRPGWEFYIAVELIEILSHRDVLQMVQMCGRVPADATRDVIKNRLLRANEVSQKIEDEDELVMLDELSIDLIDPFSRTMFKVPVRGKSCTHLECFDLETWLNSRLGKKSCNWCNNASGGCPRCPNEPSFVDKWKCPLCLRDARPYNLVIDEFLVEVRSQLDRQNLLRTKSILVSPDGTWKPKAQPADDEDSVDSEDEVDITSRKLPKTNQRKESEIEIIEID</sequence>
<dbReference type="InterPro" id="IPR013083">
    <property type="entry name" value="Znf_RING/FYVE/PHD"/>
</dbReference>
<feature type="compositionally biased region" description="Pro residues" evidence="5">
    <location>
        <begin position="210"/>
        <end position="219"/>
    </location>
</feature>
<dbReference type="GO" id="GO:0000785">
    <property type="term" value="C:chromatin"/>
    <property type="evidence" value="ECO:0007669"/>
    <property type="project" value="TreeGrafter"/>
</dbReference>
<evidence type="ECO:0000256" key="5">
    <source>
        <dbReference type="SAM" id="MobiDB-lite"/>
    </source>
</evidence>
<dbReference type="GO" id="GO:0016925">
    <property type="term" value="P:protein sumoylation"/>
    <property type="evidence" value="ECO:0007669"/>
    <property type="project" value="TreeGrafter"/>
</dbReference>
<dbReference type="GO" id="GO:0008270">
    <property type="term" value="F:zinc ion binding"/>
    <property type="evidence" value="ECO:0007669"/>
    <property type="project" value="UniProtKB-KW"/>
</dbReference>
<comment type="caution">
    <text evidence="7">The sequence shown here is derived from an EMBL/GenBank/DDBJ whole genome shotgun (WGS) entry which is preliminary data.</text>
</comment>
<feature type="domain" description="SP-RING-type" evidence="6">
    <location>
        <begin position="943"/>
        <end position="1047"/>
    </location>
</feature>
<feature type="region of interest" description="Disordered" evidence="5">
    <location>
        <begin position="1062"/>
        <end position="1107"/>
    </location>
</feature>
<feature type="compositionally biased region" description="Polar residues" evidence="5">
    <location>
        <begin position="69"/>
        <end position="92"/>
    </location>
</feature>
<reference evidence="7 8" key="1">
    <citation type="journal article" date="2024" name="Front Chem Biol">
        <title>Unveiling the potential of Daldinia eschscholtzii MFLUCC 19-0629 through bioactivity and bioinformatics studies for enhanced sustainable agriculture production.</title>
        <authorList>
            <person name="Brooks S."/>
            <person name="Weaver J.A."/>
            <person name="Klomchit A."/>
            <person name="Alharthi S.A."/>
            <person name="Onlamun T."/>
            <person name="Nurani R."/>
            <person name="Vong T.K."/>
            <person name="Alberti F."/>
            <person name="Greco C."/>
        </authorList>
    </citation>
    <scope>NUCLEOTIDE SEQUENCE [LARGE SCALE GENOMIC DNA]</scope>
    <source>
        <strain evidence="7">MFLUCC 19-0629</strain>
    </source>
</reference>
<feature type="compositionally biased region" description="Polar residues" evidence="5">
    <location>
        <begin position="175"/>
        <end position="207"/>
    </location>
</feature>
<feature type="region of interest" description="Disordered" evidence="5">
    <location>
        <begin position="1"/>
        <end position="156"/>
    </location>
</feature>
<feature type="compositionally biased region" description="Polar residues" evidence="5">
    <location>
        <begin position="10"/>
        <end position="37"/>
    </location>
</feature>
<dbReference type="PROSITE" id="PS51044">
    <property type="entry name" value="ZF_SP_RING"/>
    <property type="match status" value="1"/>
</dbReference>
<feature type="region of interest" description="Disordered" evidence="5">
    <location>
        <begin position="169"/>
        <end position="235"/>
    </location>
</feature>
<keyword evidence="8" id="KW-1185">Reference proteome</keyword>
<evidence type="ECO:0000313" key="7">
    <source>
        <dbReference type="EMBL" id="KAK6951298.1"/>
    </source>
</evidence>
<name>A0AAX6MF22_9PEZI</name>
<keyword evidence="1" id="KW-0479">Metal-binding</keyword>
<proteinExistence type="predicted"/>